<dbReference type="SUPFAM" id="SSF89796">
    <property type="entry name" value="CoA-transferase family III (CaiB/BaiF)"/>
    <property type="match status" value="1"/>
</dbReference>
<dbReference type="InterPro" id="IPR044855">
    <property type="entry name" value="CoA-Trfase_III_dom3_sf"/>
</dbReference>
<dbReference type="OrthoDB" id="9797653at2"/>
<evidence type="ECO:0000313" key="2">
    <source>
        <dbReference type="Proteomes" id="UP000002221"/>
    </source>
</evidence>
<dbReference type="STRING" id="518766.Rmar_2199"/>
<dbReference type="InterPro" id="IPR023606">
    <property type="entry name" value="CoA-Trfase_III_dom_1_sf"/>
</dbReference>
<dbReference type="HOGENOM" id="CLU_033975_5_1_10"/>
<dbReference type="GO" id="GO:0003824">
    <property type="term" value="F:catalytic activity"/>
    <property type="evidence" value="ECO:0007669"/>
    <property type="project" value="InterPro"/>
</dbReference>
<dbReference type="EMBL" id="CP001807">
    <property type="protein sequence ID" value="ACY49078.1"/>
    <property type="molecule type" value="Genomic_DNA"/>
</dbReference>
<dbReference type="AlphaFoldDB" id="D0MDT4"/>
<dbReference type="Gene3D" id="3.40.50.10540">
    <property type="entry name" value="Crotonobetainyl-coa:carnitine coa-transferase, domain 1"/>
    <property type="match status" value="1"/>
</dbReference>
<accession>D0MDT4</accession>
<dbReference type="Proteomes" id="UP000002221">
    <property type="component" value="Chromosome"/>
</dbReference>
<organism evidence="1 2">
    <name type="scientific">Rhodothermus marinus (strain ATCC 43812 / DSM 4252 / R-10)</name>
    <name type="common">Rhodothermus obamensis</name>
    <dbReference type="NCBI Taxonomy" id="518766"/>
    <lineage>
        <taxon>Bacteria</taxon>
        <taxon>Pseudomonadati</taxon>
        <taxon>Rhodothermota</taxon>
        <taxon>Rhodothermia</taxon>
        <taxon>Rhodothermales</taxon>
        <taxon>Rhodothermaceae</taxon>
        <taxon>Rhodothermus</taxon>
    </lineage>
</organism>
<evidence type="ECO:0000313" key="1">
    <source>
        <dbReference type="EMBL" id="ACY49078.1"/>
    </source>
</evidence>
<keyword evidence="2" id="KW-1185">Reference proteome</keyword>
<reference evidence="1 2" key="1">
    <citation type="journal article" date="2009" name="Stand. Genomic Sci.">
        <title>Complete genome sequence of Rhodothermus marinus type strain (R-10).</title>
        <authorList>
            <person name="Nolan M."/>
            <person name="Tindall B.J."/>
            <person name="Pomrenke H."/>
            <person name="Lapidus A."/>
            <person name="Copeland A."/>
            <person name="Glavina Del Rio T."/>
            <person name="Lucas S."/>
            <person name="Chen F."/>
            <person name="Tice H."/>
            <person name="Cheng J.F."/>
            <person name="Saunders E."/>
            <person name="Han C."/>
            <person name="Bruce D."/>
            <person name="Goodwin L."/>
            <person name="Chain P."/>
            <person name="Pitluck S."/>
            <person name="Ovchinikova G."/>
            <person name="Pati A."/>
            <person name="Ivanova N."/>
            <person name="Mavromatis K."/>
            <person name="Chen A."/>
            <person name="Palaniappan K."/>
            <person name="Land M."/>
            <person name="Hauser L."/>
            <person name="Chang Y.J."/>
            <person name="Jeffries C.D."/>
            <person name="Brettin T."/>
            <person name="Goker M."/>
            <person name="Bristow J."/>
            <person name="Eisen J.A."/>
            <person name="Markowitz V."/>
            <person name="Hugenholtz P."/>
            <person name="Kyrpides N.C."/>
            <person name="Klenk H.P."/>
            <person name="Detter J.C."/>
        </authorList>
    </citation>
    <scope>NUCLEOTIDE SEQUENCE [LARGE SCALE GENOMIC DNA]</scope>
    <source>
        <strain evidence="2">ATCC 43812 / DSM 4252 / R-10</strain>
    </source>
</reference>
<dbReference type="InterPro" id="IPR003673">
    <property type="entry name" value="CoA-Trfase_fam_III"/>
</dbReference>
<dbReference type="Gene3D" id="3.30.1540.10">
    <property type="entry name" value="formyl-coa transferase, domain 3"/>
    <property type="match status" value="1"/>
</dbReference>
<gene>
    <name evidence="1" type="ordered locus">Rmar_2199</name>
</gene>
<proteinExistence type="predicted"/>
<dbReference type="RefSeq" id="WP_012844688.1">
    <property type="nucleotide sequence ID" value="NC_013501.1"/>
</dbReference>
<dbReference type="InterPro" id="IPR050509">
    <property type="entry name" value="CoA-transferase_III"/>
</dbReference>
<dbReference type="Pfam" id="PF02515">
    <property type="entry name" value="CoA_transf_3"/>
    <property type="match status" value="1"/>
</dbReference>
<protein>
    <submittedName>
        <fullName evidence="1">L-carnitine dehydratase/bile acid-inducible protein F</fullName>
    </submittedName>
</protein>
<dbReference type="KEGG" id="rmr:Rmar_2199"/>
<dbReference type="eggNOG" id="COG1804">
    <property type="taxonomic scope" value="Bacteria"/>
</dbReference>
<dbReference type="PANTHER" id="PTHR48228:SF5">
    <property type="entry name" value="ALPHA-METHYLACYL-COA RACEMASE"/>
    <property type="match status" value="1"/>
</dbReference>
<name>D0MDT4_RHOM4</name>
<sequence>MPGPLRSLRVLDFTTLLPGPYATLLLADLGADVVRIESPDRPDLMRLAPPYDDTGTSAGYAWVHRSKRSVALDLKHPQAASVVRRLVHHYDIVVEGFRPGVMQRLGLDYETLAAENPALIYCSVTGYGQTGPYRERAGHDLNYQALSGLLSHSGRREVGPVPSGVPLADVAGGLFAALAILAAVVHRQRTGEGQYLDLALLDTTIAFNGLAVSGLLGAGHRPGYETEPLNGGSFYDCYRTRDGRYLAVAGLEPKFWEGFCAAIGRPDLAPYGYNVWDAAVQQRLKKEIQQVIASRTLAEWQAVFAERDVCVEPVLTLDEMAQHPQVRARGLIVDVPRPDAPPQRQVGFPVQFSRTPPTYRHAGPPLGAHTREVLQEAGFTSEEIEALAAEGAFGADFSSPD</sequence>
<dbReference type="PANTHER" id="PTHR48228">
    <property type="entry name" value="SUCCINYL-COA--D-CITRAMALATE COA-TRANSFERASE"/>
    <property type="match status" value="1"/>
</dbReference>